<dbReference type="Proteomes" id="UP001596150">
    <property type="component" value="Unassembled WGS sequence"/>
</dbReference>
<name>A0ABW0PY76_9HYPH</name>
<comment type="caution">
    <text evidence="1">The sequence shown here is derived from an EMBL/GenBank/DDBJ whole genome shotgun (WGS) entry which is preliminary data.</text>
</comment>
<accession>A0ABW0PY76</accession>
<reference evidence="2" key="1">
    <citation type="journal article" date="2019" name="Int. J. Syst. Evol. Microbiol.">
        <title>The Global Catalogue of Microorganisms (GCM) 10K type strain sequencing project: providing services to taxonomists for standard genome sequencing and annotation.</title>
        <authorList>
            <consortium name="The Broad Institute Genomics Platform"/>
            <consortium name="The Broad Institute Genome Sequencing Center for Infectious Disease"/>
            <person name="Wu L."/>
            <person name="Ma J."/>
        </authorList>
    </citation>
    <scope>NUCLEOTIDE SEQUENCE [LARGE SCALE GENOMIC DNA]</scope>
    <source>
        <strain evidence="2">KACC 12633</strain>
    </source>
</reference>
<gene>
    <name evidence="1" type="ORF">ACFPP9_17245</name>
</gene>
<evidence type="ECO:0000313" key="2">
    <source>
        <dbReference type="Proteomes" id="UP001596150"/>
    </source>
</evidence>
<organism evidence="1 2">
    <name type="scientific">Kaistia terrae</name>
    <dbReference type="NCBI Taxonomy" id="537017"/>
    <lineage>
        <taxon>Bacteria</taxon>
        <taxon>Pseudomonadati</taxon>
        <taxon>Pseudomonadota</taxon>
        <taxon>Alphaproteobacteria</taxon>
        <taxon>Hyphomicrobiales</taxon>
        <taxon>Kaistiaceae</taxon>
        <taxon>Kaistia</taxon>
    </lineage>
</organism>
<dbReference type="EMBL" id="JBHSML010000011">
    <property type="protein sequence ID" value="MFC5517529.1"/>
    <property type="molecule type" value="Genomic_DNA"/>
</dbReference>
<protein>
    <submittedName>
        <fullName evidence="1">Uncharacterized protein</fullName>
    </submittedName>
</protein>
<evidence type="ECO:0000313" key="1">
    <source>
        <dbReference type="EMBL" id="MFC5517529.1"/>
    </source>
</evidence>
<proteinExistence type="predicted"/>
<keyword evidence="2" id="KW-1185">Reference proteome</keyword>
<dbReference type="RefSeq" id="WP_266345773.1">
    <property type="nucleotide sequence ID" value="NZ_JAPKNH010000010.1"/>
</dbReference>
<sequence>MAETANDGIYYAIEHRIWWDSLRVLTSEHDRNDDVYIGFLINHMRIAESIDGFRLLFPEDYDYLIKVLGMLCEAFERPYVEGILEALLNATIVTGDGVPVDAQ</sequence>